<dbReference type="UniPathway" id="UPA00251">
    <property type="reaction ID" value="UER00320"/>
</dbReference>
<dbReference type="CDD" id="cd06578">
    <property type="entry name" value="HemD"/>
    <property type="match status" value="1"/>
</dbReference>
<dbReference type="STRING" id="550447.SAMN05428946_1612"/>
<dbReference type="PANTHER" id="PTHR38042:SF1">
    <property type="entry name" value="UROPORPHYRINOGEN-III SYNTHASE, CHLOROPLASTIC"/>
    <property type="match status" value="1"/>
</dbReference>
<evidence type="ECO:0000256" key="1">
    <source>
        <dbReference type="ARBA" id="ARBA00004772"/>
    </source>
</evidence>
<keyword evidence="5 9" id="KW-0627">Porphyrin biosynthesis</keyword>
<sequence length="255" mass="27723">MSDPYPLAGETVIFTGTPKAKEAVAAVRLYGGRPLILPLIKTVERVVPTDSLRMQTCVSYEWLIFTSANAVRVFGSKMEAEGMTAKDIPVKIAAVGSETAKALETIGFTADFIPETYSADFFVEEFPEVSSEGERCLFVKGALAGDTIKEGLPNEVDEWTVYETVQDDDGIRELIGELERGDGRISVLFASPSAVRTFAERVAPATGWDSFTIGAIGHVTEQALHEVGVRADVTPAKYTLLDLVQELRNRKEGIS</sequence>
<dbReference type="Pfam" id="PF02602">
    <property type="entry name" value="HEM4"/>
    <property type="match status" value="1"/>
</dbReference>
<evidence type="ECO:0000313" key="12">
    <source>
        <dbReference type="Proteomes" id="UP000187550"/>
    </source>
</evidence>
<dbReference type="GO" id="GO:0006780">
    <property type="term" value="P:uroporphyrinogen III biosynthetic process"/>
    <property type="evidence" value="ECO:0007669"/>
    <property type="project" value="UniProtKB-UniRule"/>
</dbReference>
<evidence type="ECO:0000259" key="10">
    <source>
        <dbReference type="Pfam" id="PF02602"/>
    </source>
</evidence>
<evidence type="ECO:0000256" key="9">
    <source>
        <dbReference type="RuleBase" id="RU366031"/>
    </source>
</evidence>
<feature type="domain" description="Tetrapyrrole biosynthesis uroporphyrinogen III synthase" evidence="10">
    <location>
        <begin position="23"/>
        <end position="245"/>
    </location>
</feature>
<evidence type="ECO:0000256" key="2">
    <source>
        <dbReference type="ARBA" id="ARBA00008133"/>
    </source>
</evidence>
<comment type="similarity">
    <text evidence="2 9">Belongs to the uroporphyrinogen-III synthase family.</text>
</comment>
<evidence type="ECO:0000313" key="11">
    <source>
        <dbReference type="EMBL" id="SIT83406.1"/>
    </source>
</evidence>
<dbReference type="AlphaFoldDB" id="A0A1U7PQC8"/>
<dbReference type="SUPFAM" id="SSF69618">
    <property type="entry name" value="HemD-like"/>
    <property type="match status" value="1"/>
</dbReference>
<evidence type="ECO:0000256" key="7">
    <source>
        <dbReference type="ARBA" id="ARBA00040167"/>
    </source>
</evidence>
<dbReference type="PANTHER" id="PTHR38042">
    <property type="entry name" value="UROPORPHYRINOGEN-III SYNTHASE, CHLOROPLASTIC"/>
    <property type="match status" value="1"/>
</dbReference>
<name>A0A1U7PQC8_9BACI</name>
<dbReference type="GO" id="GO:0006782">
    <property type="term" value="P:protoporphyrinogen IX biosynthetic process"/>
    <property type="evidence" value="ECO:0007669"/>
    <property type="project" value="UniProtKB-UniRule"/>
</dbReference>
<comment type="pathway">
    <text evidence="1 9">Porphyrin-containing compound metabolism; protoporphyrin-IX biosynthesis; coproporphyrinogen-III from 5-aminolevulinate: step 3/4.</text>
</comment>
<dbReference type="Gene3D" id="3.40.50.10090">
    <property type="match status" value="2"/>
</dbReference>
<dbReference type="InterPro" id="IPR039793">
    <property type="entry name" value="UROS/Hem4"/>
</dbReference>
<evidence type="ECO:0000256" key="4">
    <source>
        <dbReference type="ARBA" id="ARBA00023239"/>
    </source>
</evidence>
<accession>A0A1U7PQC8</accession>
<evidence type="ECO:0000256" key="8">
    <source>
        <dbReference type="ARBA" id="ARBA00048617"/>
    </source>
</evidence>
<evidence type="ECO:0000256" key="5">
    <source>
        <dbReference type="ARBA" id="ARBA00023244"/>
    </source>
</evidence>
<comment type="catalytic activity">
    <reaction evidence="8 9">
        <text>hydroxymethylbilane = uroporphyrinogen III + H2O</text>
        <dbReference type="Rhea" id="RHEA:18965"/>
        <dbReference type="ChEBI" id="CHEBI:15377"/>
        <dbReference type="ChEBI" id="CHEBI:57308"/>
        <dbReference type="ChEBI" id="CHEBI:57845"/>
        <dbReference type="EC" id="4.2.1.75"/>
    </reaction>
</comment>
<keyword evidence="12" id="KW-1185">Reference proteome</keyword>
<dbReference type="GO" id="GO:0004852">
    <property type="term" value="F:uroporphyrinogen-III synthase activity"/>
    <property type="evidence" value="ECO:0007669"/>
    <property type="project" value="UniProtKB-UniRule"/>
</dbReference>
<evidence type="ECO:0000256" key="3">
    <source>
        <dbReference type="ARBA" id="ARBA00013109"/>
    </source>
</evidence>
<keyword evidence="4 9" id="KW-0456">Lyase</keyword>
<dbReference type="EMBL" id="FTPL01000002">
    <property type="protein sequence ID" value="SIT83406.1"/>
    <property type="molecule type" value="Genomic_DNA"/>
</dbReference>
<proteinExistence type="inferred from homology"/>
<dbReference type="InterPro" id="IPR003754">
    <property type="entry name" value="4pyrrol_synth_uPrphyn_synth"/>
</dbReference>
<dbReference type="InterPro" id="IPR036108">
    <property type="entry name" value="4pyrrol_syn_uPrphyn_synt_sf"/>
</dbReference>
<dbReference type="Proteomes" id="UP000187550">
    <property type="component" value="Unassembled WGS sequence"/>
</dbReference>
<protein>
    <recommendedName>
        <fullName evidence="7 9">Uroporphyrinogen-III synthase</fullName>
        <ecNumber evidence="3 9">4.2.1.75</ecNumber>
    </recommendedName>
</protein>
<evidence type="ECO:0000256" key="6">
    <source>
        <dbReference type="ARBA" id="ARBA00037589"/>
    </source>
</evidence>
<gene>
    <name evidence="11" type="ORF">SAMN05428946_1612</name>
</gene>
<organism evidence="11 12">
    <name type="scientific">Edaphobacillus lindanitolerans</name>
    <dbReference type="NCBI Taxonomy" id="550447"/>
    <lineage>
        <taxon>Bacteria</taxon>
        <taxon>Bacillati</taxon>
        <taxon>Bacillota</taxon>
        <taxon>Bacilli</taxon>
        <taxon>Bacillales</taxon>
        <taxon>Bacillaceae</taxon>
        <taxon>Edaphobacillus</taxon>
    </lineage>
</organism>
<reference evidence="12" key="1">
    <citation type="submission" date="2017-01" db="EMBL/GenBank/DDBJ databases">
        <authorList>
            <person name="Varghese N."/>
            <person name="Submissions S."/>
        </authorList>
    </citation>
    <scope>NUCLEOTIDE SEQUENCE [LARGE SCALE GENOMIC DNA]</scope>
    <source>
        <strain evidence="12">MNA4</strain>
    </source>
</reference>
<dbReference type="EC" id="4.2.1.75" evidence="3 9"/>
<dbReference type="RefSeq" id="WP_076757898.1">
    <property type="nucleotide sequence ID" value="NZ_FTPL01000002.1"/>
</dbReference>
<dbReference type="OrthoDB" id="9815856at2"/>
<comment type="function">
    <text evidence="6 9">Catalyzes cyclization of the linear tetrapyrrole, hydroxymethylbilane, to the macrocyclic uroporphyrinogen III.</text>
</comment>